<evidence type="ECO:0000259" key="1">
    <source>
        <dbReference type="Pfam" id="PF03354"/>
    </source>
</evidence>
<protein>
    <recommendedName>
        <fullName evidence="5">Terminase large subunit</fullName>
    </recommendedName>
</protein>
<name>A0ABN7YG34_9BURK</name>
<dbReference type="Pfam" id="PF03354">
    <property type="entry name" value="TerL_ATPase"/>
    <property type="match status" value="1"/>
</dbReference>
<evidence type="ECO:0000259" key="2">
    <source>
        <dbReference type="Pfam" id="PF20441"/>
    </source>
</evidence>
<accession>A0ABN7YG34</accession>
<keyword evidence="4" id="KW-1185">Reference proteome</keyword>
<dbReference type="InterPro" id="IPR046461">
    <property type="entry name" value="TerL_ATPase"/>
</dbReference>
<comment type="caution">
    <text evidence="3">The sequence shown here is derived from an EMBL/GenBank/DDBJ whole genome shotgun (WGS) entry which is preliminary data.</text>
</comment>
<evidence type="ECO:0008006" key="5">
    <source>
        <dbReference type="Google" id="ProtNLM"/>
    </source>
</evidence>
<sequence>MEWSTACADWERRLVARESIIPAPIYREQAEQALAIFKQLRVVDLPGKPTFGECSEQWVFDFVSAIFGGYDAESGKQLIREYGLLISKKNTKSTIAAGIMLTALILCWREEEEHLILAPTKEVADNSFKPAAAMVREDDELKALFHIQDHVRTITHRLNRNSLKVVAADTDTVSGKKSGKVLVDELWLFGKRSNAESMFMEALGGQVSRDEGWVIYLTTQSDDPPAGVFKERLDYWRAVRDGRIDDCKTLGILYEFPEAMLKSKAYTDPANFYVTNPNIGRSVSAEWLEDQLRKNQSKTDGTLQQFLAKHLNVEIGLNLRSDRWAGADFWEAAADTSITLDSLLARSEVAVVGIDGGGLDDLLGLAVLGRERGTGKWLLWCHAWAHKIVFDRRKEIAPRLLDFEKEGDLTIMEQPGEDVTAVADVICRVRDSGLLPKEKGIGVDAAGIGDIVDELITEERGITMEQIIAISQGYRLNGAIKTTERKVAGRDLLHGGRPLMAWCISNARVEDKGNAILITKAASGKAKIDPLMAALCAVSLMALNPAAQGSIDQYLTGGFFGLIG</sequence>
<organism evidence="3 4">
    <name type="scientific">Cupriavidus respiraculi</name>
    <dbReference type="NCBI Taxonomy" id="195930"/>
    <lineage>
        <taxon>Bacteria</taxon>
        <taxon>Pseudomonadati</taxon>
        <taxon>Pseudomonadota</taxon>
        <taxon>Betaproteobacteria</taxon>
        <taxon>Burkholderiales</taxon>
        <taxon>Burkholderiaceae</taxon>
        <taxon>Cupriavidus</taxon>
    </lineage>
</organism>
<dbReference type="Proteomes" id="UP000721236">
    <property type="component" value="Unassembled WGS sequence"/>
</dbReference>
<dbReference type="RefSeq" id="WP_224041429.1">
    <property type="nucleotide sequence ID" value="NZ_CAJZAH010000002.1"/>
</dbReference>
<evidence type="ECO:0000313" key="3">
    <source>
        <dbReference type="EMBL" id="CAG9172423.1"/>
    </source>
</evidence>
<dbReference type="InterPro" id="IPR005021">
    <property type="entry name" value="Terminase_largesu-like"/>
</dbReference>
<reference evidence="3 4" key="1">
    <citation type="submission" date="2021-08" db="EMBL/GenBank/DDBJ databases">
        <authorList>
            <person name="Peeters C."/>
        </authorList>
    </citation>
    <scope>NUCLEOTIDE SEQUENCE [LARGE SCALE GENOMIC DNA]</scope>
    <source>
        <strain evidence="3 4">LMG 21510</strain>
    </source>
</reference>
<evidence type="ECO:0000313" key="4">
    <source>
        <dbReference type="Proteomes" id="UP000721236"/>
    </source>
</evidence>
<dbReference type="PANTHER" id="PTHR41287">
    <property type="match status" value="1"/>
</dbReference>
<proteinExistence type="predicted"/>
<dbReference type="InterPro" id="IPR046462">
    <property type="entry name" value="TerL_nuclease"/>
</dbReference>
<dbReference type="Pfam" id="PF20441">
    <property type="entry name" value="TerL_nuclease"/>
    <property type="match status" value="1"/>
</dbReference>
<feature type="domain" description="Terminase large subunit-like ATPase" evidence="1">
    <location>
        <begin position="65"/>
        <end position="236"/>
    </location>
</feature>
<dbReference type="InterPro" id="IPR027417">
    <property type="entry name" value="P-loop_NTPase"/>
</dbReference>
<dbReference type="EMBL" id="CAJZAH010000002">
    <property type="protein sequence ID" value="CAG9172423.1"/>
    <property type="molecule type" value="Genomic_DNA"/>
</dbReference>
<gene>
    <name evidence="3" type="ORF">LMG21510_01969</name>
</gene>
<dbReference type="PANTHER" id="PTHR41287:SF1">
    <property type="entry name" value="PROTEIN YMFN"/>
    <property type="match status" value="1"/>
</dbReference>
<feature type="domain" description="Terminase large subunit-like endonuclease" evidence="2">
    <location>
        <begin position="258"/>
        <end position="539"/>
    </location>
</feature>
<dbReference type="Gene3D" id="3.40.50.300">
    <property type="entry name" value="P-loop containing nucleotide triphosphate hydrolases"/>
    <property type="match status" value="1"/>
</dbReference>